<keyword evidence="7" id="KW-0479">Metal-binding</keyword>
<keyword evidence="10" id="KW-1185">Reference proteome</keyword>
<evidence type="ECO:0000256" key="2">
    <source>
        <dbReference type="ARBA" id="ARBA00006562"/>
    </source>
</evidence>
<dbReference type="EMBL" id="JASNWA010000009">
    <property type="protein sequence ID" value="KAK3169519.1"/>
    <property type="molecule type" value="Genomic_DNA"/>
</dbReference>
<accession>A0AAD9Z0Y6</accession>
<feature type="domain" description="RAI1-like" evidence="8">
    <location>
        <begin position="20"/>
        <end position="377"/>
    </location>
</feature>
<dbReference type="GO" id="GO:0003723">
    <property type="term" value="F:RNA binding"/>
    <property type="evidence" value="ECO:0007669"/>
    <property type="project" value="UniProtKB-KW"/>
</dbReference>
<comment type="similarity">
    <text evidence="2 7">Belongs to the DXO/Dom3Z family.</text>
</comment>
<dbReference type="GO" id="GO:0046872">
    <property type="term" value="F:metal ion binding"/>
    <property type="evidence" value="ECO:0007669"/>
    <property type="project" value="UniProtKB-KW"/>
</dbReference>
<comment type="catalytic activity">
    <reaction evidence="3">
        <text>a 5'-end (N(7)-methyl 5'-triphosphoguanosine)-ribonucleoside-ribonucleotide in mRNA + H2O = a (N(7)-methyl 5'-triphosphoguanosine)-nucleoside + a 5'-end phospho-ribonucleoside in mRNA + H(+)</text>
        <dbReference type="Rhea" id="RHEA:66928"/>
        <dbReference type="Rhea" id="RHEA-COMP:15692"/>
        <dbReference type="Rhea" id="RHEA-COMP:17313"/>
        <dbReference type="ChEBI" id="CHEBI:15377"/>
        <dbReference type="ChEBI" id="CHEBI:15378"/>
        <dbReference type="ChEBI" id="CHEBI:138282"/>
        <dbReference type="ChEBI" id="CHEBI:172876"/>
        <dbReference type="ChEBI" id="CHEBI:172877"/>
    </reaction>
    <physiologicalReaction direction="left-to-right" evidence="3">
        <dbReference type="Rhea" id="RHEA:66929"/>
    </physiologicalReaction>
</comment>
<keyword evidence="7" id="KW-0378">Hydrolase</keyword>
<dbReference type="GO" id="GO:0004518">
    <property type="term" value="F:nuclease activity"/>
    <property type="evidence" value="ECO:0007669"/>
    <property type="project" value="UniProtKB-KW"/>
</dbReference>
<comment type="subcellular location">
    <subcellularLocation>
        <location evidence="7">Nucleus</location>
    </subcellularLocation>
</comment>
<reference evidence="9" key="1">
    <citation type="submission" date="2022-11" db="EMBL/GenBank/DDBJ databases">
        <title>Chromosomal genome sequence assembly and mating type (MAT) locus characterization of the leprose asexual lichenized fungus Lepraria neglecta (Nyl.) Erichsen.</title>
        <authorList>
            <person name="Allen J.L."/>
            <person name="Pfeffer B."/>
        </authorList>
    </citation>
    <scope>NUCLEOTIDE SEQUENCE</scope>
    <source>
        <strain evidence="9">Allen 5258</strain>
    </source>
</reference>
<dbReference type="PANTHER" id="PTHR12395">
    <property type="entry name" value="DOM-3 RELATED"/>
    <property type="match status" value="1"/>
</dbReference>
<dbReference type="Proteomes" id="UP001276659">
    <property type="component" value="Unassembled WGS sequence"/>
</dbReference>
<name>A0AAD9Z0Y6_9LECA</name>
<evidence type="ECO:0000256" key="5">
    <source>
        <dbReference type="ARBA" id="ARBA00046211"/>
    </source>
</evidence>
<dbReference type="GO" id="GO:0005634">
    <property type="term" value="C:nucleus"/>
    <property type="evidence" value="ECO:0007669"/>
    <property type="project" value="UniProtKB-SubCell"/>
</dbReference>
<dbReference type="Pfam" id="PF08652">
    <property type="entry name" value="RAI1"/>
    <property type="match status" value="1"/>
</dbReference>
<proteinExistence type="inferred from homology"/>
<keyword evidence="7" id="KW-0539">Nucleus</keyword>
<dbReference type="AlphaFoldDB" id="A0AAD9Z0Y6"/>
<dbReference type="EC" id="3.6.1.-" evidence="7"/>
<evidence type="ECO:0000256" key="4">
    <source>
        <dbReference type="ARBA" id="ARBA00044692"/>
    </source>
</evidence>
<comment type="catalytic activity">
    <reaction evidence="4">
        <text>a 5'-end triphospho-ribonucleoside in mRNA + H2O = a 5'-end phospho-ribonucleoside in mRNA + diphosphate + H(+)</text>
        <dbReference type="Rhea" id="RHEA:78683"/>
        <dbReference type="Rhea" id="RHEA-COMP:15692"/>
        <dbReference type="Rhea" id="RHEA-COMP:17164"/>
        <dbReference type="ChEBI" id="CHEBI:15377"/>
        <dbReference type="ChEBI" id="CHEBI:15378"/>
        <dbReference type="ChEBI" id="CHEBI:33019"/>
        <dbReference type="ChEBI" id="CHEBI:138282"/>
        <dbReference type="ChEBI" id="CHEBI:167618"/>
    </reaction>
    <physiologicalReaction direction="left-to-right" evidence="4">
        <dbReference type="Rhea" id="RHEA:78684"/>
    </physiologicalReaction>
</comment>
<evidence type="ECO:0000256" key="7">
    <source>
        <dbReference type="RuleBase" id="RU367113"/>
    </source>
</evidence>
<dbReference type="InterPro" id="IPR013961">
    <property type="entry name" value="RAI1"/>
</dbReference>
<evidence type="ECO:0000313" key="9">
    <source>
        <dbReference type="EMBL" id="KAK3169519.1"/>
    </source>
</evidence>
<dbReference type="GO" id="GO:0000956">
    <property type="term" value="P:nuclear-transcribed mRNA catabolic process"/>
    <property type="evidence" value="ECO:0007669"/>
    <property type="project" value="TreeGrafter"/>
</dbReference>
<evidence type="ECO:0000256" key="3">
    <source>
        <dbReference type="ARBA" id="ARBA00044676"/>
    </source>
</evidence>
<sequence length="405" mass="46774">MNNFAILPVRRFAGSSAAIRRPKEVAYFSYDDNHQFHLDERSMCYYYPPKLGADLSKGFDTFQQLDDTADDHLDSLLKTIIDLERRTSTKCTADIVTWRGMMTKAIPKQLQLEFDIMADFMAWRRTACKLPKVDLPIIKDANFLSFIEENHEHRLESKKAQHNQPSRPGAPSQDLMAYWGYKFETLSLITDQWDPTSREFIEGREDVVVNNYAQYCSVVKTGIGKAKMVLGGEVDALWDSKPDNKDDSINWVELKTSAEIENDKDMLKFERKLLKFWIQSFLLGVPKIIVGFRNKNGILQRLEELETKNIPTMVKKQGRGTWDGNLCINFTASFLDWLKQTITGEGVWRIRRRERSPVIEIFKNEESGHGDILSREFIQWRTQGSVNGDEDVEAAKARLLESINK</sequence>
<comment type="catalytic activity">
    <reaction evidence="6">
        <text>a 5'-end NAD(+)-phospho-ribonucleoside in mRNA + H2O = a 5'-end phospho-ribonucleoside in mRNA + NAD(+) + H(+)</text>
        <dbReference type="Rhea" id="RHEA:60880"/>
        <dbReference type="Rhea" id="RHEA-COMP:15692"/>
        <dbReference type="Rhea" id="RHEA-COMP:15698"/>
        <dbReference type="ChEBI" id="CHEBI:15377"/>
        <dbReference type="ChEBI" id="CHEBI:15378"/>
        <dbReference type="ChEBI" id="CHEBI:57540"/>
        <dbReference type="ChEBI" id="CHEBI:138282"/>
        <dbReference type="ChEBI" id="CHEBI:144029"/>
    </reaction>
    <physiologicalReaction direction="left-to-right" evidence="6">
        <dbReference type="Rhea" id="RHEA:60881"/>
    </physiologicalReaction>
</comment>
<comment type="function">
    <text evidence="5">Decapping enzyme for NAD-capped RNAs: specifically hydrolyzes the nicotinamide adenine dinucleotide (NAD) cap from a subset of RNAs by removing the entire NAD moiety from the 5'-end of an NAD-capped RNA. The NAD-cap is present at the 5'-end of some RNAs and snoRNAs. In contrast to the canonical 5'-end N7 methylguanosine (m7G) cap, the NAD cap promotes mRNA decay. Also acts as a non-canonical decapping enzyme that removes the entire cap structure of m7G capped or incompletely capped RNAs. Has decapping activity toward incomplete 5'-end m7G cap mRNAs such as unmethylated 5'-end-capped RNA (cap0), while it has no activity toward 2'-O-ribose methylated m7G cap (cap1). Also possesses RNA 5'-pyrophosphohydrolase activity by hydrolyzing the 5'-end triphosphate to release pyrophosphates. Stimulates exoribonuclease activity of Rat1, allowing it to degrade RNAs with stable secondary structure more effectively.</text>
</comment>
<comment type="cofactor">
    <cofactor evidence="1 7">
        <name>a divalent metal cation</name>
        <dbReference type="ChEBI" id="CHEBI:60240"/>
    </cofactor>
</comment>
<dbReference type="InterPro" id="IPR039039">
    <property type="entry name" value="RAI1-like_fam"/>
</dbReference>
<dbReference type="GO" id="GO:0110155">
    <property type="term" value="P:NAD-cap decapping"/>
    <property type="evidence" value="ECO:0007669"/>
    <property type="project" value="TreeGrafter"/>
</dbReference>
<dbReference type="GO" id="GO:0034353">
    <property type="term" value="F:mRNA 5'-diphosphatase activity"/>
    <property type="evidence" value="ECO:0007669"/>
    <property type="project" value="TreeGrafter"/>
</dbReference>
<organism evidence="9 10">
    <name type="scientific">Lepraria neglecta</name>
    <dbReference type="NCBI Taxonomy" id="209136"/>
    <lineage>
        <taxon>Eukaryota</taxon>
        <taxon>Fungi</taxon>
        <taxon>Dikarya</taxon>
        <taxon>Ascomycota</taxon>
        <taxon>Pezizomycotina</taxon>
        <taxon>Lecanoromycetes</taxon>
        <taxon>OSLEUM clade</taxon>
        <taxon>Lecanoromycetidae</taxon>
        <taxon>Lecanorales</taxon>
        <taxon>Lecanorineae</taxon>
        <taxon>Stereocaulaceae</taxon>
        <taxon>Lepraria</taxon>
    </lineage>
</organism>
<evidence type="ECO:0000313" key="10">
    <source>
        <dbReference type="Proteomes" id="UP001276659"/>
    </source>
</evidence>
<dbReference type="GO" id="GO:0000166">
    <property type="term" value="F:nucleotide binding"/>
    <property type="evidence" value="ECO:0007669"/>
    <property type="project" value="UniProtKB-KW"/>
</dbReference>
<evidence type="ECO:0000256" key="6">
    <source>
        <dbReference type="ARBA" id="ARBA00048124"/>
    </source>
</evidence>
<evidence type="ECO:0000256" key="1">
    <source>
        <dbReference type="ARBA" id="ARBA00001968"/>
    </source>
</evidence>
<dbReference type="GO" id="GO:0005829">
    <property type="term" value="C:cytosol"/>
    <property type="evidence" value="ECO:0007669"/>
    <property type="project" value="TreeGrafter"/>
</dbReference>
<gene>
    <name evidence="9" type="ORF">OEA41_008903</name>
</gene>
<protein>
    <recommendedName>
        <fullName evidence="7">Decapping nuclease</fullName>
        <ecNumber evidence="7">3.6.1.-</ecNumber>
    </recommendedName>
</protein>
<keyword evidence="7" id="KW-0547">Nucleotide-binding</keyword>
<evidence type="ECO:0000259" key="8">
    <source>
        <dbReference type="Pfam" id="PF08652"/>
    </source>
</evidence>
<keyword evidence="7" id="KW-0694">RNA-binding</keyword>
<dbReference type="PANTHER" id="PTHR12395:SF9">
    <property type="entry name" value="DECAPPING AND EXORIBONUCLEASE PROTEIN"/>
    <property type="match status" value="1"/>
</dbReference>
<keyword evidence="7" id="KW-0540">Nuclease</keyword>
<comment type="caution">
    <text evidence="9">The sequence shown here is derived from an EMBL/GenBank/DDBJ whole genome shotgun (WGS) entry which is preliminary data.</text>
</comment>